<dbReference type="PRINTS" id="PR00081">
    <property type="entry name" value="GDHRDH"/>
</dbReference>
<organism evidence="5 6">
    <name type="scientific">Inhella gelatinilytica</name>
    <dbReference type="NCBI Taxonomy" id="2795030"/>
    <lineage>
        <taxon>Bacteria</taxon>
        <taxon>Pseudomonadati</taxon>
        <taxon>Pseudomonadota</taxon>
        <taxon>Betaproteobacteria</taxon>
        <taxon>Burkholderiales</taxon>
        <taxon>Sphaerotilaceae</taxon>
        <taxon>Inhella</taxon>
    </lineage>
</organism>
<keyword evidence="4" id="KW-0560">Oxidoreductase</keyword>
<keyword evidence="2" id="KW-0963">Cytoplasm</keyword>
<dbReference type="Gene3D" id="3.40.50.720">
    <property type="entry name" value="NAD(P)-binding Rossmann-like Domain"/>
    <property type="match status" value="1"/>
</dbReference>
<keyword evidence="6" id="KW-1185">Reference proteome</keyword>
<dbReference type="InterPro" id="IPR036291">
    <property type="entry name" value="NAD(P)-bd_dom_sf"/>
</dbReference>
<dbReference type="GO" id="GO:0005737">
    <property type="term" value="C:cytoplasm"/>
    <property type="evidence" value="ECO:0007669"/>
    <property type="project" value="UniProtKB-SubCell"/>
</dbReference>
<dbReference type="PROSITE" id="PS00061">
    <property type="entry name" value="ADH_SHORT"/>
    <property type="match status" value="1"/>
</dbReference>
<comment type="subcellular location">
    <subcellularLocation>
        <location evidence="1">Cytoplasm</location>
    </subcellularLocation>
</comment>
<dbReference type="InterPro" id="IPR020904">
    <property type="entry name" value="Sc_DH/Rdtase_CS"/>
</dbReference>
<dbReference type="Proteomes" id="UP000620139">
    <property type="component" value="Unassembled WGS sequence"/>
</dbReference>
<evidence type="ECO:0000256" key="2">
    <source>
        <dbReference type="ARBA" id="ARBA00022490"/>
    </source>
</evidence>
<dbReference type="EMBL" id="JAEDAL010000001">
    <property type="protein sequence ID" value="MBH9551747.1"/>
    <property type="molecule type" value="Genomic_DNA"/>
</dbReference>
<evidence type="ECO:0000313" key="5">
    <source>
        <dbReference type="EMBL" id="MBH9551747.1"/>
    </source>
</evidence>
<dbReference type="PANTHER" id="PTHR44085:SF2">
    <property type="entry name" value="SEPIAPTERIN REDUCTASE"/>
    <property type="match status" value="1"/>
</dbReference>
<comment type="caution">
    <text evidence="5">The sequence shown here is derived from an EMBL/GenBank/DDBJ whole genome shotgun (WGS) entry which is preliminary data.</text>
</comment>
<gene>
    <name evidence="5" type="ORF">I7X43_02695</name>
</gene>
<dbReference type="AlphaFoldDB" id="A0A931NC96"/>
<evidence type="ECO:0000256" key="3">
    <source>
        <dbReference type="ARBA" id="ARBA00022857"/>
    </source>
</evidence>
<sequence length="244" mass="25441">MKLCIVTGASRGLGAALAEQLMNRGDRVLGIARHHNLALAMGGHESWTADLAQPQPVAERLQSWLSRQGPGAFEGALLINNVGVITPPGPVQAVGLGALSSALRVGLESTLLLSAAFLAATDSWCLPRQILNISSGLGRRAMAGAAPYCAAKAGMDHLSRAMALDEANKSHGARICSIAPGIIDTDMQGQLRSGDPSQFPDQPRFAAFKSEGQLDSPADCAAKLLAFLARPEFGVEPVADIRSV</sequence>
<evidence type="ECO:0000256" key="1">
    <source>
        <dbReference type="ARBA" id="ARBA00004496"/>
    </source>
</evidence>
<dbReference type="SUPFAM" id="SSF51735">
    <property type="entry name" value="NAD(P)-binding Rossmann-fold domains"/>
    <property type="match status" value="1"/>
</dbReference>
<dbReference type="RefSeq" id="WP_198099349.1">
    <property type="nucleotide sequence ID" value="NZ_JAEDAL010000001.1"/>
</dbReference>
<reference evidence="5" key="1">
    <citation type="submission" date="2020-12" db="EMBL/GenBank/DDBJ databases">
        <title>The genome sequence of Inhella sp. 4Y17.</title>
        <authorList>
            <person name="Liu Y."/>
        </authorList>
    </citation>
    <scope>NUCLEOTIDE SEQUENCE</scope>
    <source>
        <strain evidence="5">4Y10</strain>
    </source>
</reference>
<dbReference type="PANTHER" id="PTHR44085">
    <property type="entry name" value="SEPIAPTERIN REDUCTASE"/>
    <property type="match status" value="1"/>
</dbReference>
<proteinExistence type="predicted"/>
<dbReference type="InterPro" id="IPR002347">
    <property type="entry name" value="SDR_fam"/>
</dbReference>
<dbReference type="Pfam" id="PF00106">
    <property type="entry name" value="adh_short"/>
    <property type="match status" value="1"/>
</dbReference>
<protein>
    <submittedName>
        <fullName evidence="5">SDR family NAD(P)-dependent oxidoreductase</fullName>
    </submittedName>
</protein>
<accession>A0A931NC96</accession>
<dbReference type="GO" id="GO:0004757">
    <property type="term" value="F:sepiapterin reductase (NADP+) activity"/>
    <property type="evidence" value="ECO:0007669"/>
    <property type="project" value="TreeGrafter"/>
</dbReference>
<keyword evidence="3" id="KW-0521">NADP</keyword>
<evidence type="ECO:0000313" key="6">
    <source>
        <dbReference type="Proteomes" id="UP000620139"/>
    </source>
</evidence>
<dbReference type="InterPro" id="IPR051721">
    <property type="entry name" value="Biopterin_syn/organic_redct"/>
</dbReference>
<dbReference type="GO" id="GO:0006729">
    <property type="term" value="P:tetrahydrobiopterin biosynthetic process"/>
    <property type="evidence" value="ECO:0007669"/>
    <property type="project" value="TreeGrafter"/>
</dbReference>
<evidence type="ECO:0000256" key="4">
    <source>
        <dbReference type="ARBA" id="ARBA00023002"/>
    </source>
</evidence>
<name>A0A931NC96_9BURK</name>